<feature type="region of interest" description="Disordered" evidence="1">
    <location>
        <begin position="234"/>
        <end position="264"/>
    </location>
</feature>
<feature type="compositionally biased region" description="Polar residues" evidence="1">
    <location>
        <begin position="1"/>
        <end position="21"/>
    </location>
</feature>
<dbReference type="AlphaFoldDB" id="A0AAE0KCZ4"/>
<accession>A0AAE0KCZ4</accession>
<reference evidence="2" key="2">
    <citation type="submission" date="2023-06" db="EMBL/GenBank/DDBJ databases">
        <authorList>
            <consortium name="Lawrence Berkeley National Laboratory"/>
            <person name="Haridas S."/>
            <person name="Hensen N."/>
            <person name="Bonometti L."/>
            <person name="Westerberg I."/>
            <person name="Brannstrom I.O."/>
            <person name="Guillou S."/>
            <person name="Cros-Aarteil S."/>
            <person name="Calhoun S."/>
            <person name="Kuo A."/>
            <person name="Mondo S."/>
            <person name="Pangilinan J."/>
            <person name="Riley R."/>
            <person name="Labutti K."/>
            <person name="Andreopoulos B."/>
            <person name="Lipzen A."/>
            <person name="Chen C."/>
            <person name="Yanf M."/>
            <person name="Daum C."/>
            <person name="Ng V."/>
            <person name="Clum A."/>
            <person name="Steindorff A."/>
            <person name="Ohm R."/>
            <person name="Martin F."/>
            <person name="Silar P."/>
            <person name="Natvig D."/>
            <person name="Lalanne C."/>
            <person name="Gautier V."/>
            <person name="Ament-Velasquez S.L."/>
            <person name="Kruys A."/>
            <person name="Hutchinson M.I."/>
            <person name="Powell A.J."/>
            <person name="Barry K."/>
            <person name="Miller A.N."/>
            <person name="Grigoriev I.V."/>
            <person name="Debuchy R."/>
            <person name="Gladieux P."/>
            <person name="Thoren M.H."/>
            <person name="Johannesson H."/>
        </authorList>
    </citation>
    <scope>NUCLEOTIDE SEQUENCE</scope>
    <source>
        <strain evidence="2">CBS 958.72</strain>
    </source>
</reference>
<dbReference type="Proteomes" id="UP001287356">
    <property type="component" value="Unassembled WGS sequence"/>
</dbReference>
<sequence>MESWIQARNATSGQTTASQGPTAPPTASWFAPAAMESWIRARSATWALITEKRAPTAPQAANSCASPPCCGDGRLDAGEECDLGLDNGKPGSDRTADCKLPLPPPSCCGNGIVEPGEACNEGADNGKPGHSRRTNCTLGDGGGGACAATCDPNPVYNKCTITTSCTFYPANGKDYCACRAGYRADGLAPTASRRRPRADGCAPVPPPVNPNRRVHEKAVEIQHAVPAGVVGVRIGTGSGKPGPRLVEPRNTSRPITLTSLRARD</sequence>
<evidence type="ECO:0000256" key="1">
    <source>
        <dbReference type="SAM" id="MobiDB-lite"/>
    </source>
</evidence>
<feature type="region of interest" description="Disordered" evidence="1">
    <location>
        <begin position="1"/>
        <end position="27"/>
    </location>
</feature>
<feature type="region of interest" description="Disordered" evidence="1">
    <location>
        <begin position="189"/>
        <end position="210"/>
    </location>
</feature>
<proteinExistence type="predicted"/>
<organism evidence="2 3">
    <name type="scientific">Lasiosphaeria ovina</name>
    <dbReference type="NCBI Taxonomy" id="92902"/>
    <lineage>
        <taxon>Eukaryota</taxon>
        <taxon>Fungi</taxon>
        <taxon>Dikarya</taxon>
        <taxon>Ascomycota</taxon>
        <taxon>Pezizomycotina</taxon>
        <taxon>Sordariomycetes</taxon>
        <taxon>Sordariomycetidae</taxon>
        <taxon>Sordariales</taxon>
        <taxon>Lasiosphaeriaceae</taxon>
        <taxon>Lasiosphaeria</taxon>
    </lineage>
</organism>
<name>A0AAE0KCZ4_9PEZI</name>
<gene>
    <name evidence="2" type="ORF">B0T24DRAFT_720316</name>
</gene>
<feature type="compositionally biased region" description="Polar residues" evidence="1">
    <location>
        <begin position="249"/>
        <end position="264"/>
    </location>
</feature>
<evidence type="ECO:0000313" key="3">
    <source>
        <dbReference type="Proteomes" id="UP001287356"/>
    </source>
</evidence>
<comment type="caution">
    <text evidence="2">The sequence shown here is derived from an EMBL/GenBank/DDBJ whole genome shotgun (WGS) entry which is preliminary data.</text>
</comment>
<evidence type="ECO:0000313" key="2">
    <source>
        <dbReference type="EMBL" id="KAK3373681.1"/>
    </source>
</evidence>
<protein>
    <submittedName>
        <fullName evidence="2">Uncharacterized protein</fullName>
    </submittedName>
</protein>
<reference evidence="2" key="1">
    <citation type="journal article" date="2023" name="Mol. Phylogenet. Evol.">
        <title>Genome-scale phylogeny and comparative genomics of the fungal order Sordariales.</title>
        <authorList>
            <person name="Hensen N."/>
            <person name="Bonometti L."/>
            <person name="Westerberg I."/>
            <person name="Brannstrom I.O."/>
            <person name="Guillou S."/>
            <person name="Cros-Aarteil S."/>
            <person name="Calhoun S."/>
            <person name="Haridas S."/>
            <person name="Kuo A."/>
            <person name="Mondo S."/>
            <person name="Pangilinan J."/>
            <person name="Riley R."/>
            <person name="LaButti K."/>
            <person name="Andreopoulos B."/>
            <person name="Lipzen A."/>
            <person name="Chen C."/>
            <person name="Yan M."/>
            <person name="Daum C."/>
            <person name="Ng V."/>
            <person name="Clum A."/>
            <person name="Steindorff A."/>
            <person name="Ohm R.A."/>
            <person name="Martin F."/>
            <person name="Silar P."/>
            <person name="Natvig D.O."/>
            <person name="Lalanne C."/>
            <person name="Gautier V."/>
            <person name="Ament-Velasquez S.L."/>
            <person name="Kruys A."/>
            <person name="Hutchinson M.I."/>
            <person name="Powell A.J."/>
            <person name="Barry K."/>
            <person name="Miller A.N."/>
            <person name="Grigoriev I.V."/>
            <person name="Debuchy R."/>
            <person name="Gladieux P."/>
            <person name="Hiltunen Thoren M."/>
            <person name="Johannesson H."/>
        </authorList>
    </citation>
    <scope>NUCLEOTIDE SEQUENCE</scope>
    <source>
        <strain evidence="2">CBS 958.72</strain>
    </source>
</reference>
<dbReference type="EMBL" id="JAULSN010000004">
    <property type="protein sequence ID" value="KAK3373681.1"/>
    <property type="molecule type" value="Genomic_DNA"/>
</dbReference>
<keyword evidence="3" id="KW-1185">Reference proteome</keyword>